<dbReference type="InterPro" id="IPR057097">
    <property type="entry name" value="LysM_RLK3/10"/>
</dbReference>
<feature type="domain" description="Protein kinase" evidence="22">
    <location>
        <begin position="309"/>
        <end position="601"/>
    </location>
</feature>
<dbReference type="PANTHER" id="PTHR46204:SF15">
    <property type="entry name" value="LYSM DOMAIN RECEPTOR-LIKE KINASE 3"/>
    <property type="match status" value="1"/>
</dbReference>
<dbReference type="GO" id="GO:0004674">
    <property type="term" value="F:protein serine/threonine kinase activity"/>
    <property type="evidence" value="ECO:0007669"/>
    <property type="project" value="UniProtKB-KW"/>
</dbReference>
<feature type="transmembrane region" description="Helical" evidence="20">
    <location>
        <begin position="225"/>
        <end position="248"/>
    </location>
</feature>
<keyword evidence="4" id="KW-0723">Serine/threonine-protein kinase</keyword>
<evidence type="ECO:0000256" key="12">
    <source>
        <dbReference type="ARBA" id="ARBA00023136"/>
    </source>
</evidence>
<evidence type="ECO:0000256" key="20">
    <source>
        <dbReference type="SAM" id="Phobius"/>
    </source>
</evidence>
<evidence type="ECO:0000256" key="9">
    <source>
        <dbReference type="ARBA" id="ARBA00022777"/>
    </source>
</evidence>
<dbReference type="EMBL" id="MF185734">
    <property type="protein sequence ID" value="ARX80053.1"/>
    <property type="molecule type" value="Genomic_DNA"/>
</dbReference>
<name>A0A1Z1W1W8_PEA</name>
<evidence type="ECO:0000256" key="15">
    <source>
        <dbReference type="ARBA" id="ARBA00023180"/>
    </source>
</evidence>
<dbReference type="Gene3D" id="3.30.200.20">
    <property type="entry name" value="Phosphorylase Kinase, domain 1"/>
    <property type="match status" value="1"/>
</dbReference>
<evidence type="ECO:0000256" key="3">
    <source>
        <dbReference type="ARBA" id="ARBA00022475"/>
    </source>
</evidence>
<evidence type="ECO:0000256" key="5">
    <source>
        <dbReference type="ARBA" id="ARBA00022679"/>
    </source>
</evidence>
<evidence type="ECO:0000313" key="24">
    <source>
        <dbReference type="EMBL" id="ATQ39299.1"/>
    </source>
</evidence>
<evidence type="ECO:0000256" key="8">
    <source>
        <dbReference type="ARBA" id="ARBA00022741"/>
    </source>
</evidence>
<evidence type="ECO:0000256" key="19">
    <source>
        <dbReference type="SAM" id="MobiDB-lite"/>
    </source>
</evidence>
<evidence type="ECO:0000259" key="22">
    <source>
        <dbReference type="PROSITE" id="PS50011"/>
    </source>
</evidence>
<comment type="subcellular location">
    <subcellularLocation>
        <location evidence="1">Cell membrane</location>
        <topology evidence="1">Single-pass membrane protein</topology>
    </subcellularLocation>
</comment>
<dbReference type="SMART" id="SM00220">
    <property type="entry name" value="S_TKc"/>
    <property type="match status" value="1"/>
</dbReference>
<dbReference type="InterPro" id="IPR008271">
    <property type="entry name" value="Ser/Thr_kinase_AS"/>
</dbReference>
<dbReference type="SUPFAM" id="SSF56112">
    <property type="entry name" value="Protein kinase-like (PK-like)"/>
    <property type="match status" value="1"/>
</dbReference>
<feature type="binding site" evidence="18">
    <location>
        <position position="337"/>
    </location>
    <ligand>
        <name>ATP</name>
        <dbReference type="ChEBI" id="CHEBI:30616"/>
    </ligand>
</feature>
<dbReference type="PROSITE" id="PS00108">
    <property type="entry name" value="PROTEIN_KINASE_ST"/>
    <property type="match status" value="1"/>
</dbReference>
<keyword evidence="8 18" id="KW-0547">Nucleotide-binding</keyword>
<evidence type="ECO:0000256" key="6">
    <source>
        <dbReference type="ARBA" id="ARBA00022692"/>
    </source>
</evidence>
<sequence>MKLIFSLLLFLFLECVFFKVESKCVKGCDIALASYHVMPAFLLQNITNFMQSKIVSAFNSSDVLIRYNRDILSNRANIFSYFRVNVPFPCDCIGGEFLGHVFEYTANERDTYDLIANSYYASLTSVQVLQKFNSYHPNHIPAKAKVNVTVNCSCGNSQISKDYGLFITYPLRSTDSLEKIANAFKLDEGLIQNFNPDVNFSKGSGIVFIPGRDQNGHYVSLYPRLGATAGISIAGIFGLLLFVMFIYVRYFEKKEEKKTIQQETSMALSTRNGCETSGSSGHATSLTGVMMEKSREFSYQELAKATNNFSLDSKIGQGGFGTVYYAELRGKKTAIKKMKVQATREFLAELKVLTSVHHWNLVCLIGYCVEGFLFLVYEYMDNGNLSQHLHNSEREPMTLPMRMQIALDVARGLEYIHDHSVPVYIHRDIKSDNILLNENFTGKIADFGLTKLTDVASSTDNTIHVAGTFGYMPPENAYGRISRKIDVYAFGVVLYQLISAKTAVIKIDKPSTEFESLEIKTNESVDEYKSLVTLFDEVIDGEGDCIEGLRKLVDPRLGDNYSIDSISKMTQLAKDCTNRDPKGRPRMRVVVVSLMKLNSSIDEGNMRGSEALSPIVEHDDKN</sequence>
<dbReference type="PROSITE" id="PS00107">
    <property type="entry name" value="PROTEIN_KINASE_ATP"/>
    <property type="match status" value="1"/>
</dbReference>
<evidence type="ECO:0000256" key="18">
    <source>
        <dbReference type="PROSITE-ProRule" id="PRU10141"/>
    </source>
</evidence>
<dbReference type="EC" id="2.7.11.1" evidence="2"/>
<dbReference type="Pfam" id="PF23472">
    <property type="entry name" value="LysM2_CERK1_LYK3_4_5"/>
    <property type="match status" value="1"/>
</dbReference>
<dbReference type="InterPro" id="IPR056562">
    <property type="entry name" value="LysM2_CERK1_LYK3_4_5"/>
</dbReference>
<feature type="signal peptide" evidence="21">
    <location>
        <begin position="1"/>
        <end position="22"/>
    </location>
</feature>
<dbReference type="FunFam" id="1.10.510.10:FF:000468">
    <property type="entry name" value="PTI1-like tyrosine-protein kinase 3"/>
    <property type="match status" value="1"/>
</dbReference>
<comment type="catalytic activity">
    <reaction evidence="16">
        <text>L-threonyl-[protein] + ATP = O-phospho-L-threonyl-[protein] + ADP + H(+)</text>
        <dbReference type="Rhea" id="RHEA:46608"/>
        <dbReference type="Rhea" id="RHEA-COMP:11060"/>
        <dbReference type="Rhea" id="RHEA-COMP:11605"/>
        <dbReference type="ChEBI" id="CHEBI:15378"/>
        <dbReference type="ChEBI" id="CHEBI:30013"/>
        <dbReference type="ChEBI" id="CHEBI:30616"/>
        <dbReference type="ChEBI" id="CHEBI:61977"/>
        <dbReference type="ChEBI" id="CHEBI:456216"/>
        <dbReference type="EC" id="2.7.11.1"/>
    </reaction>
</comment>
<comment type="catalytic activity">
    <reaction evidence="17">
        <text>L-seryl-[protein] + ATP = O-phospho-L-seryl-[protein] + ADP + H(+)</text>
        <dbReference type="Rhea" id="RHEA:17989"/>
        <dbReference type="Rhea" id="RHEA-COMP:9863"/>
        <dbReference type="Rhea" id="RHEA-COMP:11604"/>
        <dbReference type="ChEBI" id="CHEBI:15378"/>
        <dbReference type="ChEBI" id="CHEBI:29999"/>
        <dbReference type="ChEBI" id="CHEBI:30616"/>
        <dbReference type="ChEBI" id="CHEBI:83421"/>
        <dbReference type="ChEBI" id="CHEBI:456216"/>
        <dbReference type="EC" id="2.7.11.1"/>
    </reaction>
</comment>
<keyword evidence="13" id="KW-1015">Disulfide bond</keyword>
<evidence type="ECO:0000256" key="16">
    <source>
        <dbReference type="ARBA" id="ARBA00047899"/>
    </source>
</evidence>
<dbReference type="InterPro" id="IPR000719">
    <property type="entry name" value="Prot_kinase_dom"/>
</dbReference>
<dbReference type="PROSITE" id="PS50011">
    <property type="entry name" value="PROTEIN_KINASE_DOM"/>
    <property type="match status" value="1"/>
</dbReference>
<dbReference type="InterPro" id="IPR001245">
    <property type="entry name" value="Ser-Thr/Tyr_kinase_cat_dom"/>
</dbReference>
<reference evidence="23" key="2">
    <citation type="submission" date="2017-06" db="EMBL/GenBank/DDBJ databases">
        <authorList>
            <person name="Kim H.J."/>
            <person name="Triplett B.A."/>
        </authorList>
    </citation>
    <scope>NUCLEOTIDE SEQUENCE</scope>
</reference>
<evidence type="ECO:0000256" key="10">
    <source>
        <dbReference type="ARBA" id="ARBA00022840"/>
    </source>
</evidence>
<keyword evidence="5" id="KW-0808">Transferase</keyword>
<dbReference type="InterPro" id="IPR044812">
    <property type="entry name" value="CERK1/LYK3-like"/>
</dbReference>
<evidence type="ECO:0000256" key="7">
    <source>
        <dbReference type="ARBA" id="ARBA00022729"/>
    </source>
</evidence>
<evidence type="ECO:0000313" key="23">
    <source>
        <dbReference type="EMBL" id="ARX80053.1"/>
    </source>
</evidence>
<feature type="region of interest" description="Disordered" evidence="19">
    <location>
        <begin position="603"/>
        <end position="622"/>
    </location>
</feature>
<dbReference type="GO" id="GO:0005524">
    <property type="term" value="F:ATP binding"/>
    <property type="evidence" value="ECO:0007669"/>
    <property type="project" value="UniProtKB-UniRule"/>
</dbReference>
<keyword evidence="12 20" id="KW-0472">Membrane</keyword>
<evidence type="ECO:0000256" key="21">
    <source>
        <dbReference type="SAM" id="SignalP"/>
    </source>
</evidence>
<evidence type="ECO:0000256" key="14">
    <source>
        <dbReference type="ARBA" id="ARBA00023170"/>
    </source>
</evidence>
<evidence type="ECO:0000256" key="17">
    <source>
        <dbReference type="ARBA" id="ARBA00048679"/>
    </source>
</evidence>
<organism evidence="23">
    <name type="scientific">Pisum sativum</name>
    <name type="common">Garden pea</name>
    <name type="synonym">Lathyrus oleraceus</name>
    <dbReference type="NCBI Taxonomy" id="3888"/>
    <lineage>
        <taxon>Eukaryota</taxon>
        <taxon>Viridiplantae</taxon>
        <taxon>Streptophyta</taxon>
        <taxon>Embryophyta</taxon>
        <taxon>Tracheophyta</taxon>
        <taxon>Spermatophyta</taxon>
        <taxon>Magnoliopsida</taxon>
        <taxon>eudicotyledons</taxon>
        <taxon>Gunneridae</taxon>
        <taxon>Pentapetalae</taxon>
        <taxon>rosids</taxon>
        <taxon>fabids</taxon>
        <taxon>Fabales</taxon>
        <taxon>Fabaceae</taxon>
        <taxon>Papilionoideae</taxon>
        <taxon>50 kb inversion clade</taxon>
        <taxon>NPAAA clade</taxon>
        <taxon>Hologalegina</taxon>
        <taxon>IRL clade</taxon>
        <taxon>Fabeae</taxon>
        <taxon>Lathyrus</taxon>
    </lineage>
</organism>
<feature type="transmembrane region" description="Helical" evidence="20">
    <location>
        <begin position="359"/>
        <end position="380"/>
    </location>
</feature>
<gene>
    <name evidence="23" type="primary">LykX</name>
</gene>
<evidence type="ECO:0000256" key="2">
    <source>
        <dbReference type="ARBA" id="ARBA00012513"/>
    </source>
</evidence>
<dbReference type="InterPro" id="IPR017441">
    <property type="entry name" value="Protein_kinase_ATP_BS"/>
</dbReference>
<dbReference type="Pfam" id="PF07714">
    <property type="entry name" value="PK_Tyr_Ser-Thr"/>
    <property type="match status" value="1"/>
</dbReference>
<dbReference type="GO" id="GO:0045087">
    <property type="term" value="P:innate immune response"/>
    <property type="evidence" value="ECO:0007669"/>
    <property type="project" value="InterPro"/>
</dbReference>
<keyword evidence="14 23" id="KW-0675">Receptor</keyword>
<keyword evidence="6 20" id="KW-0812">Transmembrane</keyword>
<dbReference type="InterPro" id="IPR011009">
    <property type="entry name" value="Kinase-like_dom_sf"/>
</dbReference>
<dbReference type="Pfam" id="PF23577">
    <property type="entry name" value="LysM_RLK"/>
    <property type="match status" value="1"/>
</dbReference>
<evidence type="ECO:0000256" key="4">
    <source>
        <dbReference type="ARBA" id="ARBA00022527"/>
    </source>
</evidence>
<dbReference type="SMR" id="A0A1Z1W1W8"/>
<keyword evidence="3" id="KW-1003">Cell membrane</keyword>
<keyword evidence="7 21" id="KW-0732">Signal</keyword>
<feature type="chain" id="PRO_5015073289" description="non-specific serine/threonine protein kinase" evidence="21">
    <location>
        <begin position="23"/>
        <end position="622"/>
    </location>
</feature>
<proteinExistence type="predicted"/>
<evidence type="ECO:0000256" key="1">
    <source>
        <dbReference type="ARBA" id="ARBA00004162"/>
    </source>
</evidence>
<evidence type="ECO:0000256" key="11">
    <source>
        <dbReference type="ARBA" id="ARBA00022989"/>
    </source>
</evidence>
<dbReference type="PANTHER" id="PTHR46204">
    <property type="entry name" value="CHITIN ELICITOR RECEPTOR KINASE 1-RELATED"/>
    <property type="match status" value="1"/>
</dbReference>
<dbReference type="GO" id="GO:0009617">
    <property type="term" value="P:response to bacterium"/>
    <property type="evidence" value="ECO:0007669"/>
    <property type="project" value="UniProtKB-ARBA"/>
</dbReference>
<dbReference type="FunFam" id="3.30.200.20:FF:000468">
    <property type="entry name" value="LysM receptor kinase 2"/>
    <property type="match status" value="1"/>
</dbReference>
<dbReference type="Gene3D" id="1.10.510.10">
    <property type="entry name" value="Transferase(Phosphotransferase) domain 1"/>
    <property type="match status" value="1"/>
</dbReference>
<keyword evidence="15" id="KW-0325">Glycoprotein</keyword>
<accession>A0A1Z1W1W8</accession>
<dbReference type="GO" id="GO:0005886">
    <property type="term" value="C:plasma membrane"/>
    <property type="evidence" value="ECO:0007669"/>
    <property type="project" value="UniProtKB-SubCell"/>
</dbReference>
<reference evidence="24" key="1">
    <citation type="submission" date="2017-05" db="EMBL/GenBank/DDBJ databases">
        <title>Sequencing of pea (Pisum sativum L.) symbiotic LysM-RLK genes.</title>
        <authorList>
            <person name="Sulima A.S."/>
            <person name="Zhukov V.A."/>
            <person name="Afonin A.M."/>
            <person name="Tikhonovich I.A."/>
        </authorList>
    </citation>
    <scope>NUCLEOTIDE SEQUENCE</scope>
</reference>
<keyword evidence="10 18" id="KW-0067">ATP-binding</keyword>
<dbReference type="AlphaFoldDB" id="A0A1Z1W1W8"/>
<protein>
    <recommendedName>
        <fullName evidence="2">non-specific serine/threonine protein kinase</fullName>
        <ecNumber evidence="2">2.7.11.1</ecNumber>
    </recommendedName>
</protein>
<evidence type="ECO:0000256" key="13">
    <source>
        <dbReference type="ARBA" id="ARBA00023157"/>
    </source>
</evidence>
<keyword evidence="11 20" id="KW-1133">Transmembrane helix</keyword>
<dbReference type="GO" id="GO:0019199">
    <property type="term" value="F:transmembrane receptor protein kinase activity"/>
    <property type="evidence" value="ECO:0007669"/>
    <property type="project" value="InterPro"/>
</dbReference>
<dbReference type="EMBL" id="MF135533">
    <property type="protein sequence ID" value="ATQ39299.1"/>
    <property type="molecule type" value="Genomic_DNA"/>
</dbReference>
<keyword evidence="9 23" id="KW-0418">Kinase</keyword>